<dbReference type="Proteomes" id="UP000887580">
    <property type="component" value="Unplaced"/>
</dbReference>
<proteinExistence type="predicted"/>
<evidence type="ECO:0000313" key="1">
    <source>
        <dbReference type="Proteomes" id="UP000887580"/>
    </source>
</evidence>
<sequence>MLKTNYERPFTICPVSDIRRIVSEGIYCINDSNVKVQLRWPSKSLLKEDYRAEWLHSELLEISEEYREHYDFLIHVWHLHEKQVDEIKEPTMFRFMFFLNEEKNIHRLMLQRLSFYNHFFMDFNANDSFDTIAIFRVLEELHRNFVDETLKNEKCLICLDGLNFGERYSKWPCQSLIPHRFHFECMLKWLRTNNRCPLCQQPAKLFLNSNN</sequence>
<protein>
    <submittedName>
        <fullName evidence="2">RING-type domain-containing protein</fullName>
    </submittedName>
</protein>
<organism evidence="1 2">
    <name type="scientific">Panagrolaimus sp. PS1159</name>
    <dbReference type="NCBI Taxonomy" id="55785"/>
    <lineage>
        <taxon>Eukaryota</taxon>
        <taxon>Metazoa</taxon>
        <taxon>Ecdysozoa</taxon>
        <taxon>Nematoda</taxon>
        <taxon>Chromadorea</taxon>
        <taxon>Rhabditida</taxon>
        <taxon>Tylenchina</taxon>
        <taxon>Panagrolaimomorpha</taxon>
        <taxon>Panagrolaimoidea</taxon>
        <taxon>Panagrolaimidae</taxon>
        <taxon>Panagrolaimus</taxon>
    </lineage>
</organism>
<name>A0AC35GWS5_9BILA</name>
<dbReference type="WBParaSite" id="PS1159_v2.g9593.t1">
    <property type="protein sequence ID" value="PS1159_v2.g9593.t1"/>
    <property type="gene ID" value="PS1159_v2.g9593"/>
</dbReference>
<evidence type="ECO:0000313" key="2">
    <source>
        <dbReference type="WBParaSite" id="PS1159_v2.g9593.t1"/>
    </source>
</evidence>
<accession>A0AC35GWS5</accession>
<reference evidence="2" key="1">
    <citation type="submission" date="2022-11" db="UniProtKB">
        <authorList>
            <consortium name="WormBaseParasite"/>
        </authorList>
    </citation>
    <scope>IDENTIFICATION</scope>
</reference>